<dbReference type="Proteomes" id="UP000032431">
    <property type="component" value="Chromosome I"/>
</dbReference>
<gene>
    <name evidence="1" type="ORF">CCDG5_0130</name>
</gene>
<dbReference type="PATRIC" id="fig|29343.3.peg.133"/>
<protein>
    <submittedName>
        <fullName evidence="1">Uncharacterized protein</fullName>
    </submittedName>
</protein>
<dbReference type="OrthoDB" id="78172at2"/>
<dbReference type="InterPro" id="IPR029035">
    <property type="entry name" value="DHS-like_NAD/FAD-binding_dom"/>
</dbReference>
<evidence type="ECO:0000313" key="2">
    <source>
        <dbReference type="Proteomes" id="UP000032431"/>
    </source>
</evidence>
<evidence type="ECO:0000313" key="1">
    <source>
        <dbReference type="EMBL" id="CDZ23274.1"/>
    </source>
</evidence>
<dbReference type="KEGG" id="ccel:CCDG5_0130"/>
<name>A0A078KQ85_9FIRM</name>
<dbReference type="AlphaFoldDB" id="A0A078KQ85"/>
<dbReference type="SUPFAM" id="SSF52467">
    <property type="entry name" value="DHS-like NAD/FAD-binding domain"/>
    <property type="match status" value="1"/>
</dbReference>
<proteinExistence type="predicted"/>
<reference evidence="2" key="1">
    <citation type="submission" date="2014-07" db="EMBL/GenBank/DDBJ databases">
        <authorList>
            <person name="Wibberg D."/>
        </authorList>
    </citation>
    <scope>NUCLEOTIDE SEQUENCE [LARGE SCALE GENOMIC DNA]</scope>
    <source>
        <strain evidence="2">DG5</strain>
    </source>
</reference>
<dbReference type="Pfam" id="PF13289">
    <property type="entry name" value="SIR2_2"/>
    <property type="match status" value="1"/>
</dbReference>
<sequence length="284" mass="31540">MAYSAENRSAFDRLCDDISRIVPFVGAGLSAFLYPCWKDFLNQSAQNLNPAEKSKVQSLLDNGNYEEAAGIIEKSRGDKFRQDIIEAFGEQKLKSPEAIGALKNQAVYILPELFEGLVLTTNFDRTLEHVYELRGKRFKAVGHPPQGGLLSDALKGINCPCLFKLHGDIESPDRLVLTGERYDFCYREGGALVRELEAVFSKKSVLFLGCSLEQDRTMDVFDRMLNPGITHYAIVGSAEEDIGRKRTLSIKKNIQAVIYPEKEYSAVKTILEKASALVGGSSCN</sequence>
<dbReference type="STRING" id="29343.CCDG5_0130"/>
<accession>A0A078KQ85</accession>
<dbReference type="EMBL" id="LM995447">
    <property type="protein sequence ID" value="CDZ23274.1"/>
    <property type="molecule type" value="Genomic_DNA"/>
</dbReference>
<organism evidence="1 2">
    <name type="scientific">[Clostridium] cellulosi</name>
    <dbReference type="NCBI Taxonomy" id="29343"/>
    <lineage>
        <taxon>Bacteria</taxon>
        <taxon>Bacillati</taxon>
        <taxon>Bacillota</taxon>
        <taxon>Clostridia</taxon>
        <taxon>Eubacteriales</taxon>
        <taxon>Oscillospiraceae</taxon>
        <taxon>Oscillospiraceae incertae sedis</taxon>
    </lineage>
</organism>
<keyword evidence="2" id="KW-1185">Reference proteome</keyword>
<dbReference type="HOGENOM" id="CLU_081255_0_0_9"/>